<comment type="subcellular location">
    <subcellularLocation>
        <location evidence="1">Cell membrane</location>
    </subcellularLocation>
</comment>
<keyword evidence="7" id="KW-0966">Cell projection</keyword>
<evidence type="ECO:0000256" key="5">
    <source>
        <dbReference type="ARBA" id="ARBA00023136"/>
    </source>
</evidence>
<gene>
    <name evidence="7" type="primary">fliO_7</name>
    <name evidence="7" type="ORF">GALL_553660</name>
</gene>
<dbReference type="InterPro" id="IPR022781">
    <property type="entry name" value="Flagellar_biosynth_FliO"/>
</dbReference>
<keyword evidence="3" id="KW-0812">Transmembrane</keyword>
<keyword evidence="4" id="KW-1133">Transmembrane helix</keyword>
<feature type="region of interest" description="Disordered" evidence="6">
    <location>
        <begin position="87"/>
        <end position="109"/>
    </location>
</feature>
<evidence type="ECO:0000256" key="3">
    <source>
        <dbReference type="ARBA" id="ARBA00022692"/>
    </source>
</evidence>
<dbReference type="GO" id="GO:0016020">
    <property type="term" value="C:membrane"/>
    <property type="evidence" value="ECO:0007669"/>
    <property type="project" value="InterPro"/>
</dbReference>
<evidence type="ECO:0000313" key="7">
    <source>
        <dbReference type="EMBL" id="OIQ63096.1"/>
    </source>
</evidence>
<protein>
    <submittedName>
        <fullName evidence="7">Flagellar protein FliO</fullName>
    </submittedName>
</protein>
<proteinExistence type="predicted"/>
<sequence>MSSAWVSIFFLVLVLAMIPLALKWLQRRLGTTVASAAGGTKVVSAIAVGPHQRVVTVEVGPAHARVWLTLGVTTQSISCLHTAPVPSGGTGKLPETREPSLFTLSGSGS</sequence>
<dbReference type="AlphaFoldDB" id="A0A1J5NY15"/>
<comment type="caution">
    <text evidence="7">The sequence shown here is derived from an EMBL/GenBank/DDBJ whole genome shotgun (WGS) entry which is preliminary data.</text>
</comment>
<reference evidence="7" key="1">
    <citation type="submission" date="2016-10" db="EMBL/GenBank/DDBJ databases">
        <title>Sequence of Gallionella enrichment culture.</title>
        <authorList>
            <person name="Poehlein A."/>
            <person name="Muehling M."/>
            <person name="Daniel R."/>
        </authorList>
    </citation>
    <scope>NUCLEOTIDE SEQUENCE</scope>
</reference>
<name>A0A1J5NY15_9ZZZZ</name>
<evidence type="ECO:0000256" key="4">
    <source>
        <dbReference type="ARBA" id="ARBA00022989"/>
    </source>
</evidence>
<evidence type="ECO:0000256" key="2">
    <source>
        <dbReference type="ARBA" id="ARBA00022475"/>
    </source>
</evidence>
<keyword evidence="7" id="KW-0969">Cilium</keyword>
<keyword evidence="7" id="KW-0282">Flagellum</keyword>
<dbReference type="EMBL" id="MLJW01009316">
    <property type="protein sequence ID" value="OIQ63096.1"/>
    <property type="molecule type" value="Genomic_DNA"/>
</dbReference>
<evidence type="ECO:0000256" key="1">
    <source>
        <dbReference type="ARBA" id="ARBA00004236"/>
    </source>
</evidence>
<dbReference type="GO" id="GO:0044781">
    <property type="term" value="P:bacterial-type flagellum organization"/>
    <property type="evidence" value="ECO:0007669"/>
    <property type="project" value="InterPro"/>
</dbReference>
<accession>A0A1J5NY15</accession>
<dbReference type="Pfam" id="PF04347">
    <property type="entry name" value="FliO"/>
    <property type="match status" value="1"/>
</dbReference>
<keyword evidence="5" id="KW-0472">Membrane</keyword>
<evidence type="ECO:0000256" key="6">
    <source>
        <dbReference type="SAM" id="MobiDB-lite"/>
    </source>
</evidence>
<keyword evidence="2" id="KW-1003">Cell membrane</keyword>
<organism evidence="7">
    <name type="scientific">mine drainage metagenome</name>
    <dbReference type="NCBI Taxonomy" id="410659"/>
    <lineage>
        <taxon>unclassified sequences</taxon>
        <taxon>metagenomes</taxon>
        <taxon>ecological metagenomes</taxon>
    </lineage>
</organism>